<dbReference type="EMBL" id="LGTE01000006">
    <property type="protein sequence ID" value="KNZ70092.1"/>
    <property type="molecule type" value="Genomic_DNA"/>
</dbReference>
<feature type="domain" description="Double zinc ribbon" evidence="3">
    <location>
        <begin position="10"/>
        <end position="67"/>
    </location>
</feature>
<dbReference type="GO" id="GO:0016757">
    <property type="term" value="F:glycosyltransferase activity"/>
    <property type="evidence" value="ECO:0007669"/>
    <property type="project" value="UniProtKB-KW"/>
</dbReference>
<dbReference type="AlphaFoldDB" id="A0A0L6W3D2"/>
<keyword evidence="4" id="KW-0808">Transferase</keyword>
<dbReference type="InterPro" id="IPR000836">
    <property type="entry name" value="PRTase_dom"/>
</dbReference>
<dbReference type="InterPro" id="IPR029057">
    <property type="entry name" value="PRTase-like"/>
</dbReference>
<protein>
    <submittedName>
        <fullName evidence="4">Phosphoribosyltransferase</fullName>
    </submittedName>
</protein>
<dbReference type="PATRIC" id="fig|281456.6.peg.1307"/>
<reference evidence="5" key="1">
    <citation type="submission" date="2015-07" db="EMBL/GenBank/DDBJ databases">
        <title>Complete Genome of Thermincola ferriacetica strain Z-0001T.</title>
        <authorList>
            <person name="Lusk B."/>
            <person name="Badalamenti J.P."/>
            <person name="Parameswaran P."/>
            <person name="Bond D.R."/>
            <person name="Torres C.I."/>
        </authorList>
    </citation>
    <scope>NUCLEOTIDE SEQUENCE [LARGE SCALE GENOMIC DNA]</scope>
    <source>
        <strain evidence="5">Z-0001</strain>
    </source>
</reference>
<dbReference type="InterPro" id="IPR044005">
    <property type="entry name" value="DZR_2"/>
</dbReference>
<dbReference type="InterPro" id="IPR051910">
    <property type="entry name" value="ComF/GntX_DNA_util-trans"/>
</dbReference>
<dbReference type="CDD" id="cd06223">
    <property type="entry name" value="PRTases_typeI"/>
    <property type="match status" value="1"/>
</dbReference>
<accession>A0A0L6W3D2</accession>
<dbReference type="RefSeq" id="WP_052217308.1">
    <property type="nucleotide sequence ID" value="NZ_LGTE01000006.1"/>
</dbReference>
<organism evidence="4 5">
    <name type="scientific">Thermincola ferriacetica</name>
    <dbReference type="NCBI Taxonomy" id="281456"/>
    <lineage>
        <taxon>Bacteria</taxon>
        <taxon>Bacillati</taxon>
        <taxon>Bacillota</taxon>
        <taxon>Clostridia</taxon>
        <taxon>Eubacteriales</taxon>
        <taxon>Thermincolaceae</taxon>
        <taxon>Thermincola</taxon>
    </lineage>
</organism>
<evidence type="ECO:0000259" key="3">
    <source>
        <dbReference type="Pfam" id="PF18912"/>
    </source>
</evidence>
<comment type="similarity">
    <text evidence="1">Belongs to the ComF/GntX family.</text>
</comment>
<dbReference type="Pfam" id="PF18912">
    <property type="entry name" value="DZR_2"/>
    <property type="match status" value="1"/>
</dbReference>
<sequence>MISFLACLRDLLLPPLPRCPLCGAEYEGDCCSRCLEELTENQMLSCRVCGRFFSKSPDEERVCHACRNKAPAYSFAKAAGIYDGRLREAIHLLKYTGKQSLADLLARLLIEQMIKDERFLDTDVVIPVPLHKERLLARTFNQAELLARRVAKELMLPFDGTSLTRVKHTPTQTKLSAEERRRNLVDSFAVVADANLKGKNVLLIDDVLTTGSTVEECTRTLIMAGAHRVCVLTLATGCIGGQRKNSNFVLV</sequence>
<dbReference type="PANTHER" id="PTHR47505:SF1">
    <property type="entry name" value="DNA UTILIZATION PROTEIN YHGH"/>
    <property type="match status" value="1"/>
</dbReference>
<keyword evidence="4" id="KW-0328">Glycosyltransferase</keyword>
<evidence type="ECO:0000256" key="1">
    <source>
        <dbReference type="ARBA" id="ARBA00008007"/>
    </source>
</evidence>
<evidence type="ECO:0000259" key="2">
    <source>
        <dbReference type="Pfam" id="PF00156"/>
    </source>
</evidence>
<evidence type="ECO:0000313" key="5">
    <source>
        <dbReference type="Proteomes" id="UP000037175"/>
    </source>
</evidence>
<evidence type="ECO:0000313" key="4">
    <source>
        <dbReference type="EMBL" id="KNZ70092.1"/>
    </source>
</evidence>
<dbReference type="PANTHER" id="PTHR47505">
    <property type="entry name" value="DNA UTILIZATION PROTEIN YHGH"/>
    <property type="match status" value="1"/>
</dbReference>
<gene>
    <name evidence="4" type="ORF">Tfer_1233</name>
</gene>
<name>A0A0L6W3D2_9FIRM</name>
<dbReference type="SUPFAM" id="SSF53271">
    <property type="entry name" value="PRTase-like"/>
    <property type="match status" value="1"/>
</dbReference>
<dbReference type="Pfam" id="PF00156">
    <property type="entry name" value="Pribosyltran"/>
    <property type="match status" value="1"/>
</dbReference>
<dbReference type="Gene3D" id="3.40.50.2020">
    <property type="match status" value="1"/>
</dbReference>
<comment type="caution">
    <text evidence="4">The sequence shown here is derived from an EMBL/GenBank/DDBJ whole genome shotgun (WGS) entry which is preliminary data.</text>
</comment>
<feature type="domain" description="Phosphoribosyltransferase" evidence="2">
    <location>
        <begin position="144"/>
        <end position="237"/>
    </location>
</feature>
<dbReference type="Proteomes" id="UP000037175">
    <property type="component" value="Unassembled WGS sequence"/>
</dbReference>
<keyword evidence="5" id="KW-1185">Reference proteome</keyword>
<proteinExistence type="inferred from homology"/>